<reference evidence="8" key="1">
    <citation type="submission" date="2022-06" db="EMBL/GenBank/DDBJ databases">
        <title>New Polynucleobacter species.</title>
        <authorList>
            <person name="Hahn M.W."/>
        </authorList>
    </citation>
    <scope>NUCLEOTIDE SEQUENCE</scope>
    <source>
        <strain evidence="8">UK-FUSCHL-C3</strain>
    </source>
</reference>
<feature type="transmembrane region" description="Helical" evidence="6">
    <location>
        <begin position="26"/>
        <end position="47"/>
    </location>
</feature>
<dbReference type="AlphaFoldDB" id="A0AAU8A123"/>
<dbReference type="InterPro" id="IPR010432">
    <property type="entry name" value="RDD"/>
</dbReference>
<feature type="transmembrane region" description="Helical" evidence="6">
    <location>
        <begin position="128"/>
        <end position="147"/>
    </location>
</feature>
<dbReference type="EMBL" id="CP099959">
    <property type="protein sequence ID" value="XCC57125.1"/>
    <property type="molecule type" value="Genomic_DNA"/>
</dbReference>
<keyword evidence="3 6" id="KW-0812">Transmembrane</keyword>
<evidence type="ECO:0000256" key="5">
    <source>
        <dbReference type="ARBA" id="ARBA00023136"/>
    </source>
</evidence>
<keyword evidence="5 6" id="KW-0472">Membrane</keyword>
<evidence type="ECO:0000256" key="2">
    <source>
        <dbReference type="ARBA" id="ARBA00022475"/>
    </source>
</evidence>
<dbReference type="Pfam" id="PF06271">
    <property type="entry name" value="RDD"/>
    <property type="match status" value="1"/>
</dbReference>
<evidence type="ECO:0000313" key="8">
    <source>
        <dbReference type="EMBL" id="XCC57125.1"/>
    </source>
</evidence>
<feature type="domain" description="RDD" evidence="7">
    <location>
        <begin position="12"/>
        <end position="161"/>
    </location>
</feature>
<accession>A0AAU8A123</accession>
<keyword evidence="4 6" id="KW-1133">Transmembrane helix</keyword>
<evidence type="ECO:0000256" key="4">
    <source>
        <dbReference type="ARBA" id="ARBA00022989"/>
    </source>
</evidence>
<feature type="transmembrane region" description="Helical" evidence="6">
    <location>
        <begin position="53"/>
        <end position="72"/>
    </location>
</feature>
<dbReference type="RefSeq" id="WP_353438155.1">
    <property type="nucleotide sequence ID" value="NZ_CP099959.1"/>
</dbReference>
<feature type="transmembrane region" description="Helical" evidence="6">
    <location>
        <begin position="102"/>
        <end position="122"/>
    </location>
</feature>
<comment type="subcellular location">
    <subcellularLocation>
        <location evidence="1">Cell membrane</location>
        <topology evidence="1">Multi-pass membrane protein</topology>
    </subcellularLocation>
</comment>
<dbReference type="InterPro" id="IPR051791">
    <property type="entry name" value="Pra-immunoreactive"/>
</dbReference>
<dbReference type="PANTHER" id="PTHR36115:SF10">
    <property type="entry name" value="RDD DOMAIN-CONTAINING PROTEIN"/>
    <property type="match status" value="1"/>
</dbReference>
<protein>
    <submittedName>
        <fullName evidence="8">RDD family protein</fullName>
    </submittedName>
</protein>
<gene>
    <name evidence="8" type="ORF">NKE59_06400</name>
</gene>
<evidence type="ECO:0000259" key="7">
    <source>
        <dbReference type="Pfam" id="PF06271"/>
    </source>
</evidence>
<keyword evidence="2" id="KW-1003">Cell membrane</keyword>
<proteinExistence type="predicted"/>
<sequence>MNPSDLKALPSPRFWRRVFCNLYEQLILLGVLAFTFLVPNLIIGIVFGIAIPSWLTFFYLYGVLALYFTWYWRRNGQTLAMQTWRIQLITADGYRPEKKQAFWRYVYGSLWLLPCLAVHAAFPLRGWQIISLLFVVALFLWPLSIYIDRKHRQGLPDRMAGTKLIELPRYPKKEQVPTKA</sequence>
<evidence type="ECO:0000256" key="1">
    <source>
        <dbReference type="ARBA" id="ARBA00004651"/>
    </source>
</evidence>
<evidence type="ECO:0000256" key="6">
    <source>
        <dbReference type="SAM" id="Phobius"/>
    </source>
</evidence>
<organism evidence="8">
    <name type="scientific">Polynucleobacter sp. UK-FUSCHL-C3</name>
    <dbReference type="NCBI Taxonomy" id="2955208"/>
    <lineage>
        <taxon>Bacteria</taxon>
        <taxon>Pseudomonadati</taxon>
        <taxon>Pseudomonadota</taxon>
        <taxon>Betaproteobacteria</taxon>
        <taxon>Burkholderiales</taxon>
        <taxon>Burkholderiaceae</taxon>
        <taxon>Polynucleobacter</taxon>
    </lineage>
</organism>
<dbReference type="PANTHER" id="PTHR36115">
    <property type="entry name" value="PROLINE-RICH ANTIGEN HOMOLOG-RELATED"/>
    <property type="match status" value="1"/>
</dbReference>
<dbReference type="GO" id="GO:0005886">
    <property type="term" value="C:plasma membrane"/>
    <property type="evidence" value="ECO:0007669"/>
    <property type="project" value="UniProtKB-SubCell"/>
</dbReference>
<evidence type="ECO:0000256" key="3">
    <source>
        <dbReference type="ARBA" id="ARBA00022692"/>
    </source>
</evidence>
<name>A0AAU8A123_9BURK</name>